<keyword evidence="8" id="KW-1185">Reference proteome</keyword>
<proteinExistence type="predicted"/>
<sequence>MRLFGITAPPAAEGREGLALVAIVKNVSDYILEWLEFHTVAGARRVFLYDNGCTDDTLAKIAASPFAASVTVTPWRMAGYDPATERRISQQVGAYAHAVTTFGADFERMAFIDVDEFLVPDPGLSLMEAITQHGDHSNISLPWHMFGHAGHETRPDGWVTRAFTDRAPVPYARDSDLLRFKCIVDPTRVSAVGVHSFETVDMGDRTANAAGQVVSNRARKQESFFTSSPLQLNHYYLLSKAELETKLARGPINFGGAEGYRKRVLAKVAEIERAPVEDRKAVAYYDALSAQRGGAGNNLG</sequence>
<evidence type="ECO:0000256" key="6">
    <source>
        <dbReference type="ARBA" id="ARBA00023136"/>
    </source>
</evidence>
<accession>A0ABX3MWE4</accession>
<dbReference type="EMBL" id="MPZV01000003">
    <property type="protein sequence ID" value="OOY23868.1"/>
    <property type="molecule type" value="Genomic_DNA"/>
</dbReference>
<dbReference type="Pfam" id="PF01697">
    <property type="entry name" value="Glyco_transf_92"/>
    <property type="match status" value="1"/>
</dbReference>
<dbReference type="Proteomes" id="UP000190787">
    <property type="component" value="Unassembled WGS sequence"/>
</dbReference>
<evidence type="ECO:0000256" key="2">
    <source>
        <dbReference type="ARBA" id="ARBA00022676"/>
    </source>
</evidence>
<keyword evidence="2" id="KW-0328">Glycosyltransferase</keyword>
<dbReference type="PANTHER" id="PTHR21461">
    <property type="entry name" value="GLYCOSYLTRANSFERASE FAMILY 92 PROTEIN"/>
    <property type="match status" value="1"/>
</dbReference>
<keyword evidence="6" id="KW-0472">Membrane</keyword>
<evidence type="ECO:0000256" key="1">
    <source>
        <dbReference type="ARBA" id="ARBA00004167"/>
    </source>
</evidence>
<dbReference type="PANTHER" id="PTHR21461:SF69">
    <property type="entry name" value="GLYCOSYLTRANSFERASE FAMILY 92 PROTEIN"/>
    <property type="match status" value="1"/>
</dbReference>
<dbReference type="InterPro" id="IPR029044">
    <property type="entry name" value="Nucleotide-diphossugar_trans"/>
</dbReference>
<comment type="subcellular location">
    <subcellularLocation>
        <location evidence="1">Membrane</location>
        <topology evidence="1">Single-pass membrane protein</topology>
    </subcellularLocation>
</comment>
<organism evidence="7 8">
    <name type="scientific">Thioclava sediminum</name>
    <dbReference type="NCBI Taxonomy" id="1915319"/>
    <lineage>
        <taxon>Bacteria</taxon>
        <taxon>Pseudomonadati</taxon>
        <taxon>Pseudomonadota</taxon>
        <taxon>Alphaproteobacteria</taxon>
        <taxon>Rhodobacterales</taxon>
        <taxon>Paracoccaceae</taxon>
        <taxon>Thioclava</taxon>
    </lineage>
</organism>
<evidence type="ECO:0000256" key="3">
    <source>
        <dbReference type="ARBA" id="ARBA00022679"/>
    </source>
</evidence>
<protein>
    <recommendedName>
        <fullName evidence="9">Glycosyl transferase family 92</fullName>
    </recommendedName>
</protein>
<evidence type="ECO:0000313" key="7">
    <source>
        <dbReference type="EMBL" id="OOY23868.1"/>
    </source>
</evidence>
<keyword evidence="5" id="KW-1133">Transmembrane helix</keyword>
<evidence type="ECO:0000313" key="8">
    <source>
        <dbReference type="Proteomes" id="UP000190787"/>
    </source>
</evidence>
<evidence type="ECO:0008006" key="9">
    <source>
        <dbReference type="Google" id="ProtNLM"/>
    </source>
</evidence>
<keyword evidence="4" id="KW-0812">Transmembrane</keyword>
<dbReference type="SUPFAM" id="SSF53448">
    <property type="entry name" value="Nucleotide-diphospho-sugar transferases"/>
    <property type="match status" value="1"/>
</dbReference>
<evidence type="ECO:0000256" key="4">
    <source>
        <dbReference type="ARBA" id="ARBA00022692"/>
    </source>
</evidence>
<comment type="caution">
    <text evidence="7">The sequence shown here is derived from an EMBL/GenBank/DDBJ whole genome shotgun (WGS) entry which is preliminary data.</text>
</comment>
<name>A0ABX3MWE4_9RHOB</name>
<dbReference type="InterPro" id="IPR008166">
    <property type="entry name" value="Glyco_transf_92"/>
</dbReference>
<keyword evidence="3" id="KW-0808">Transferase</keyword>
<gene>
    <name evidence="7" type="ORF">BMI91_14655</name>
</gene>
<evidence type="ECO:0000256" key="5">
    <source>
        <dbReference type="ARBA" id="ARBA00022989"/>
    </source>
</evidence>
<reference evidence="7 8" key="1">
    <citation type="submission" date="2016-11" db="EMBL/GenBank/DDBJ databases">
        <title>A multilocus sequence analysis scheme for characterization of bacteria in the genus Thioclava.</title>
        <authorList>
            <person name="Liu Y."/>
            <person name="Shao Z."/>
        </authorList>
    </citation>
    <scope>NUCLEOTIDE SEQUENCE [LARGE SCALE GENOMIC DNA]</scope>
    <source>
        <strain evidence="7 8">TAW-CT134</strain>
    </source>
</reference>